<accession>D7A1J4</accession>
<evidence type="ECO:0000256" key="2">
    <source>
        <dbReference type="ARBA" id="ARBA00022692"/>
    </source>
</evidence>
<dbReference type="RefSeq" id="WP_013168920.1">
    <property type="nucleotide sequence ID" value="NC_014217.1"/>
</dbReference>
<proteinExistence type="predicted"/>
<sequence length="64" mass="6877">MFSELIIGGVLISPAVSYAVIALVIILALRPLLRVVGFSRFVSNPALAELGIYVTIFSLLIQFA</sequence>
<evidence type="ECO:0000256" key="4">
    <source>
        <dbReference type="ARBA" id="ARBA00023136"/>
    </source>
</evidence>
<reference evidence="6 7" key="1">
    <citation type="journal article" date="2012" name="Stand. Genomic Sci.">
        <title>Complete genome sequence of the facultatively chemolithoautotrophic and methylotrophic alpha Proteobacterium Starkeya novella type strain (ATCC 8093(T)).</title>
        <authorList>
            <person name="Kappler U."/>
            <person name="Davenport K."/>
            <person name="Beatson S."/>
            <person name="Lucas S."/>
            <person name="Lapidus A."/>
            <person name="Copeland A."/>
            <person name="Berry K.W."/>
            <person name="Glavina Del Rio T."/>
            <person name="Hammon N."/>
            <person name="Dalin E."/>
            <person name="Tice H."/>
            <person name="Pitluck S."/>
            <person name="Richardson P."/>
            <person name="Bruce D."/>
            <person name="Goodwin L.A."/>
            <person name="Han C."/>
            <person name="Tapia R."/>
            <person name="Detter J.C."/>
            <person name="Chang Y.J."/>
            <person name="Jeffries C.D."/>
            <person name="Land M."/>
            <person name="Hauser L."/>
            <person name="Kyrpides N.C."/>
            <person name="Goker M."/>
            <person name="Ivanova N."/>
            <person name="Klenk H.P."/>
            <person name="Woyke T."/>
        </authorList>
    </citation>
    <scope>NUCLEOTIDE SEQUENCE [LARGE SCALE GENOMIC DNA]</scope>
    <source>
        <strain evidence="7">ATCC 8093 / DSM 506 / JCM 20403 / CCM 1077 / IAM 12100 / NBRC 12443 / NCIMB 10456</strain>
    </source>
</reference>
<keyword evidence="2 5" id="KW-0812">Transmembrane</keyword>
<protein>
    <recommendedName>
        <fullName evidence="8">DUF1656 domain-containing protein</fullName>
    </recommendedName>
</protein>
<dbReference type="InterPro" id="IPR012451">
    <property type="entry name" value="DUF1656"/>
</dbReference>
<dbReference type="Pfam" id="PF07869">
    <property type="entry name" value="DUF1656"/>
    <property type="match status" value="1"/>
</dbReference>
<feature type="transmembrane region" description="Helical" evidence="5">
    <location>
        <begin position="41"/>
        <end position="61"/>
    </location>
</feature>
<gene>
    <name evidence="6" type="ordered locus">Snov_4149</name>
</gene>
<dbReference type="EMBL" id="CP002026">
    <property type="protein sequence ID" value="ADH91419.1"/>
    <property type="molecule type" value="Genomic_DNA"/>
</dbReference>
<keyword evidence="3 5" id="KW-1133">Transmembrane helix</keyword>
<dbReference type="Proteomes" id="UP000006633">
    <property type="component" value="Chromosome"/>
</dbReference>
<evidence type="ECO:0000256" key="1">
    <source>
        <dbReference type="ARBA" id="ARBA00022475"/>
    </source>
</evidence>
<organism evidence="6 7">
    <name type="scientific">Ancylobacter novellus (strain ATCC 8093 / DSM 506 / JCM 20403 / CCM 1077 / IAM 12100 / NBRC 12443 / NCIMB 10456)</name>
    <name type="common">Starkeya novella</name>
    <dbReference type="NCBI Taxonomy" id="639283"/>
    <lineage>
        <taxon>Bacteria</taxon>
        <taxon>Pseudomonadati</taxon>
        <taxon>Pseudomonadota</taxon>
        <taxon>Alphaproteobacteria</taxon>
        <taxon>Hyphomicrobiales</taxon>
        <taxon>Xanthobacteraceae</taxon>
        <taxon>Ancylobacter</taxon>
    </lineage>
</organism>
<dbReference type="AlphaFoldDB" id="D7A1J4"/>
<dbReference type="eggNOG" id="ENOG5033C2D">
    <property type="taxonomic scope" value="Bacteria"/>
</dbReference>
<dbReference type="HOGENOM" id="CLU_188292_4_2_5"/>
<keyword evidence="7" id="KW-1185">Reference proteome</keyword>
<dbReference type="KEGG" id="sno:Snov_4149"/>
<evidence type="ECO:0000256" key="5">
    <source>
        <dbReference type="SAM" id="Phobius"/>
    </source>
</evidence>
<dbReference type="STRING" id="639283.Snov_4149"/>
<name>D7A1J4_ANCN5</name>
<evidence type="ECO:0008006" key="8">
    <source>
        <dbReference type="Google" id="ProtNLM"/>
    </source>
</evidence>
<feature type="transmembrane region" description="Helical" evidence="5">
    <location>
        <begin position="6"/>
        <end position="29"/>
    </location>
</feature>
<keyword evidence="4 5" id="KW-0472">Membrane</keyword>
<evidence type="ECO:0000313" key="7">
    <source>
        <dbReference type="Proteomes" id="UP000006633"/>
    </source>
</evidence>
<evidence type="ECO:0000256" key="3">
    <source>
        <dbReference type="ARBA" id="ARBA00022989"/>
    </source>
</evidence>
<evidence type="ECO:0000313" key="6">
    <source>
        <dbReference type="EMBL" id="ADH91419.1"/>
    </source>
</evidence>
<keyword evidence="1" id="KW-1003">Cell membrane</keyword>